<feature type="transmembrane region" description="Helical" evidence="1">
    <location>
        <begin position="236"/>
        <end position="260"/>
    </location>
</feature>
<feature type="transmembrane region" description="Helical" evidence="1">
    <location>
        <begin position="456"/>
        <end position="475"/>
    </location>
</feature>
<feature type="transmembrane region" description="Helical" evidence="1">
    <location>
        <begin position="383"/>
        <end position="401"/>
    </location>
</feature>
<evidence type="ECO:0000313" key="2">
    <source>
        <dbReference type="EMBL" id="BES82379.1"/>
    </source>
</evidence>
<accession>A0ABM8J0K8</accession>
<dbReference type="EMBL" id="AP028907">
    <property type="protein sequence ID" value="BES82379.1"/>
    <property type="molecule type" value="Genomic_DNA"/>
</dbReference>
<keyword evidence="1" id="KW-1133">Transmembrane helix</keyword>
<feature type="transmembrane region" description="Helical" evidence="1">
    <location>
        <begin position="350"/>
        <end position="371"/>
    </location>
</feature>
<feature type="transmembrane region" description="Helical" evidence="1">
    <location>
        <begin position="75"/>
        <end position="95"/>
    </location>
</feature>
<evidence type="ECO:0000256" key="1">
    <source>
        <dbReference type="SAM" id="Phobius"/>
    </source>
</evidence>
<feature type="transmembrane region" description="Helical" evidence="1">
    <location>
        <begin position="413"/>
        <end position="436"/>
    </location>
</feature>
<evidence type="ECO:0000313" key="3">
    <source>
        <dbReference type="Proteomes" id="UP001341135"/>
    </source>
</evidence>
<evidence type="ECO:0008006" key="4">
    <source>
        <dbReference type="Google" id="ProtNLM"/>
    </source>
</evidence>
<proteinExistence type="predicted"/>
<keyword evidence="3" id="KW-1185">Reference proteome</keyword>
<protein>
    <recommendedName>
        <fullName evidence="4">Polysaccharide biosynthesis protein</fullName>
    </recommendedName>
</protein>
<feature type="transmembrane region" description="Helical" evidence="1">
    <location>
        <begin position="203"/>
        <end position="230"/>
    </location>
</feature>
<gene>
    <name evidence="2" type="ORF">PABY_19460</name>
</gene>
<feature type="transmembrane region" description="Helical" evidence="1">
    <location>
        <begin position="43"/>
        <end position="63"/>
    </location>
</feature>
<keyword evidence="1" id="KW-0472">Membrane</keyword>
<feature type="transmembrane region" description="Helical" evidence="1">
    <location>
        <begin position="281"/>
        <end position="302"/>
    </location>
</feature>
<dbReference type="Proteomes" id="UP001341135">
    <property type="component" value="Chromosome"/>
</dbReference>
<feature type="transmembrane region" description="Helical" evidence="1">
    <location>
        <begin position="134"/>
        <end position="156"/>
    </location>
</feature>
<feature type="transmembrane region" description="Helical" evidence="1">
    <location>
        <begin position="308"/>
        <end position="329"/>
    </location>
</feature>
<feature type="transmembrane region" description="Helical" evidence="1">
    <location>
        <begin position="101"/>
        <end position="122"/>
    </location>
</feature>
<feature type="transmembrane region" description="Helical" evidence="1">
    <location>
        <begin position="162"/>
        <end position="182"/>
    </location>
</feature>
<feature type="transmembrane region" description="Helical" evidence="1">
    <location>
        <begin position="12"/>
        <end position="31"/>
    </location>
</feature>
<sequence>MGVIISTLIRSSLYTIALVINIAASVTIVRKLDIRDYALYQTIMKRVVSYGALLPGLYGLWLYRYTVKGVRGAAAAGLLLSTVAGLITAIIGNIVATSLGAYPLTAILAGFAASLAVAWTGIRWIIDAVQPVRVAVAVLVQRILYSILIVVLIYHMRLGVDGAFVAMLISYLSAIILVLFWLRSRGIVEWPGLRYVANILTEWLRKIYVTALSSIATIIQALDVAIVYAFSNVDVVAAFFAIMNIFLLITEAAWSGFTYLHGFVLSTNDYESAINVIRITTLLASPFVIYIAIYPLHLVYLLNPKYSWASIIAPITAISSLALIANGGLQNLLAGLIRDTRGSERKLARLYSIDVFASMIYLILLTIGLWLSDTRQADIISWALAYLGYSVIFLFFLLIYMRNYVKNKFLYSSLVSSLVWGLFLYPGIAILTALMFPPLNAPLPRFWDTVEAITPSIIAAALTYSGLVLLIDKWARELFRTVLKKAL</sequence>
<dbReference type="GeneID" id="89289949"/>
<dbReference type="RefSeq" id="WP_338249646.1">
    <property type="nucleotide sequence ID" value="NZ_AP028907.1"/>
</dbReference>
<keyword evidence="1" id="KW-0812">Transmembrane</keyword>
<name>A0ABM8J0K8_9CREN</name>
<organism evidence="2 3">
    <name type="scientific">Pyrodictium abyssi</name>
    <dbReference type="NCBI Taxonomy" id="54256"/>
    <lineage>
        <taxon>Archaea</taxon>
        <taxon>Thermoproteota</taxon>
        <taxon>Thermoprotei</taxon>
        <taxon>Desulfurococcales</taxon>
        <taxon>Pyrodictiaceae</taxon>
        <taxon>Pyrodictium</taxon>
    </lineage>
</organism>
<reference evidence="2 3" key="1">
    <citation type="submission" date="2023-09" db="EMBL/GenBank/DDBJ databases">
        <title>Pyrofollis japonicus gen. nov. sp. nov., a novel member of the family Pyrodictiaceae isolated from the Iheya North hydrothermal field.</title>
        <authorList>
            <person name="Miyazaki U."/>
            <person name="Sanari M."/>
            <person name="Tame A."/>
            <person name="Kitajima M."/>
            <person name="Okamoto A."/>
            <person name="Sawayama S."/>
            <person name="Miyazaki J."/>
            <person name="Takai K."/>
            <person name="Nakagawa S."/>
        </authorList>
    </citation>
    <scope>NUCLEOTIDE SEQUENCE [LARGE SCALE GENOMIC DNA]</scope>
    <source>
        <strain evidence="2 3">AV2</strain>
    </source>
</reference>